<reference evidence="2" key="1">
    <citation type="journal article" date="2022" name="Int. J. Mol. Sci.">
        <title>Draft Genome of Tanacetum Coccineum: Genomic Comparison of Closely Related Tanacetum-Family Plants.</title>
        <authorList>
            <person name="Yamashiro T."/>
            <person name="Shiraishi A."/>
            <person name="Nakayama K."/>
            <person name="Satake H."/>
        </authorList>
    </citation>
    <scope>NUCLEOTIDE SEQUENCE</scope>
</reference>
<gene>
    <name evidence="2" type="ORF">Tco_0654004</name>
</gene>
<evidence type="ECO:0000313" key="2">
    <source>
        <dbReference type="EMBL" id="GJS59220.1"/>
    </source>
</evidence>
<dbReference type="Pfam" id="PF14223">
    <property type="entry name" value="Retrotran_gag_2"/>
    <property type="match status" value="1"/>
</dbReference>
<dbReference type="InterPro" id="IPR054722">
    <property type="entry name" value="PolX-like_BBD"/>
</dbReference>
<reference evidence="2" key="2">
    <citation type="submission" date="2022-01" db="EMBL/GenBank/DDBJ databases">
        <authorList>
            <person name="Yamashiro T."/>
            <person name="Shiraishi A."/>
            <person name="Satake H."/>
            <person name="Nakayama K."/>
        </authorList>
    </citation>
    <scope>NUCLEOTIDE SEQUENCE</scope>
</reference>
<dbReference type="Pfam" id="PF22936">
    <property type="entry name" value="Pol_BBD"/>
    <property type="match status" value="1"/>
</dbReference>
<sequence length="509" mass="57601">MVHHGCDVALEALPIDTEAGEKVDLMKNTYNTLILCLGDCVLREVTKEKIVARIWTKLTSLYMINSLANRLCLKKKLYEYYMSPGMKLVDHIDELNKLILDLANIDIKIKDEDQALILLTSLLSSYKILSDHSGKAHSGGSSWFKSRGGTGKLKCFICHSHGHLKRVCQIKKSNGSIKKGKHDHDSDSSDDEGNTYFRESLMVVENDEIIKLVIDSGGPYHMTHRRNFLYDFKVVDGGLVLLSDNKTCTIRGTRKVKMSKVKVIKGYRVMMTEIVKKNCVYTMEAKVMNFGMQKHGGLQQVGFKQLGFKQVGFKQLGVKQVGFKQLGCGVKIGVHGVHVDKCVWFEVELQGAQRNHEAEVFQLSNDDATVGQRWSQDKQLEEKTNTDCLVKDQEKVHLDIKVGANSMVIGIPGQYDAEGNVAKKNKVKESMESNTGKLLKYNAWSTRFRRWSNYLVPAPSDSLPHAHTQASKTLYNWHQKFKKSGKLRTYKDKDIPQDAKHNWNIKGDC</sequence>
<dbReference type="EMBL" id="BQNB010009134">
    <property type="protein sequence ID" value="GJS59220.1"/>
    <property type="molecule type" value="Genomic_DNA"/>
</dbReference>
<evidence type="ECO:0000259" key="1">
    <source>
        <dbReference type="Pfam" id="PF22936"/>
    </source>
</evidence>
<proteinExistence type="predicted"/>
<organism evidence="2 3">
    <name type="scientific">Tanacetum coccineum</name>
    <dbReference type="NCBI Taxonomy" id="301880"/>
    <lineage>
        <taxon>Eukaryota</taxon>
        <taxon>Viridiplantae</taxon>
        <taxon>Streptophyta</taxon>
        <taxon>Embryophyta</taxon>
        <taxon>Tracheophyta</taxon>
        <taxon>Spermatophyta</taxon>
        <taxon>Magnoliopsida</taxon>
        <taxon>eudicotyledons</taxon>
        <taxon>Gunneridae</taxon>
        <taxon>Pentapetalae</taxon>
        <taxon>asterids</taxon>
        <taxon>campanulids</taxon>
        <taxon>Asterales</taxon>
        <taxon>Asteraceae</taxon>
        <taxon>Asteroideae</taxon>
        <taxon>Anthemideae</taxon>
        <taxon>Anthemidinae</taxon>
        <taxon>Tanacetum</taxon>
    </lineage>
</organism>
<name>A0ABQ4X254_9ASTR</name>
<feature type="domain" description="Retrovirus-related Pol polyprotein from transposon TNT 1-94-like beta-barrel" evidence="1">
    <location>
        <begin position="213"/>
        <end position="260"/>
    </location>
</feature>
<accession>A0ABQ4X254</accession>
<comment type="caution">
    <text evidence="2">The sequence shown here is derived from an EMBL/GenBank/DDBJ whole genome shotgun (WGS) entry which is preliminary data.</text>
</comment>
<dbReference type="Proteomes" id="UP001151760">
    <property type="component" value="Unassembled WGS sequence"/>
</dbReference>
<protein>
    <recommendedName>
        <fullName evidence="1">Retrovirus-related Pol polyprotein from transposon TNT 1-94-like beta-barrel domain-containing protein</fullName>
    </recommendedName>
</protein>
<keyword evidence="3" id="KW-1185">Reference proteome</keyword>
<evidence type="ECO:0000313" key="3">
    <source>
        <dbReference type="Proteomes" id="UP001151760"/>
    </source>
</evidence>